<evidence type="ECO:0000313" key="1">
    <source>
        <dbReference type="EMBL" id="KAK9105297.1"/>
    </source>
</evidence>
<organism evidence="1 2">
    <name type="scientific">Stephania cephalantha</name>
    <dbReference type="NCBI Taxonomy" id="152367"/>
    <lineage>
        <taxon>Eukaryota</taxon>
        <taxon>Viridiplantae</taxon>
        <taxon>Streptophyta</taxon>
        <taxon>Embryophyta</taxon>
        <taxon>Tracheophyta</taxon>
        <taxon>Spermatophyta</taxon>
        <taxon>Magnoliopsida</taxon>
        <taxon>Ranunculales</taxon>
        <taxon>Menispermaceae</taxon>
        <taxon>Menispermoideae</taxon>
        <taxon>Cissampelideae</taxon>
        <taxon>Stephania</taxon>
    </lineage>
</organism>
<keyword evidence="2" id="KW-1185">Reference proteome</keyword>
<accession>A0AAP0I0R6</accession>
<protein>
    <submittedName>
        <fullName evidence="1">Uncharacterized protein</fullName>
    </submittedName>
</protein>
<name>A0AAP0I0R6_9MAGN</name>
<dbReference type="AlphaFoldDB" id="A0AAP0I0R6"/>
<evidence type="ECO:0000313" key="2">
    <source>
        <dbReference type="Proteomes" id="UP001419268"/>
    </source>
</evidence>
<proteinExistence type="predicted"/>
<dbReference type="Proteomes" id="UP001419268">
    <property type="component" value="Unassembled WGS sequence"/>
</dbReference>
<dbReference type="EMBL" id="JBBNAG010000009">
    <property type="protein sequence ID" value="KAK9105297.1"/>
    <property type="molecule type" value="Genomic_DNA"/>
</dbReference>
<gene>
    <name evidence="1" type="ORF">Scep_022141</name>
</gene>
<reference evidence="1 2" key="1">
    <citation type="submission" date="2024-01" db="EMBL/GenBank/DDBJ databases">
        <title>Genome assemblies of Stephania.</title>
        <authorList>
            <person name="Yang L."/>
        </authorList>
    </citation>
    <scope>NUCLEOTIDE SEQUENCE [LARGE SCALE GENOMIC DNA]</scope>
    <source>
        <strain evidence="1">JXDWG</strain>
        <tissue evidence="1">Leaf</tissue>
    </source>
</reference>
<sequence>MSQFLSYVKANVDSLSITGSPMSSVDVNSCVFAGLEKDYLPITVVQQKVDLSWTEQHATLVSFEATLQHVNNLTSSMASVIVSPSANVAFTSSYNGNRSTPNHYGHHLGRGNYIP</sequence>
<comment type="caution">
    <text evidence="1">The sequence shown here is derived from an EMBL/GenBank/DDBJ whole genome shotgun (WGS) entry which is preliminary data.</text>
</comment>